<reference evidence="2" key="1">
    <citation type="submission" date="2019-08" db="EMBL/GenBank/DDBJ databases">
        <title>The genome of the North American firefly Photinus pyralis.</title>
        <authorList>
            <consortium name="Photinus pyralis genome working group"/>
            <person name="Fallon T.R."/>
            <person name="Sander Lower S.E."/>
            <person name="Weng J.-K."/>
        </authorList>
    </citation>
    <scope>NUCLEOTIDE SEQUENCE</scope>
    <source>
        <strain evidence="2">TRF0915ILg1</strain>
        <tissue evidence="2">Whole body</tissue>
    </source>
</reference>
<evidence type="ECO:0000313" key="3">
    <source>
        <dbReference type="Proteomes" id="UP000801492"/>
    </source>
</evidence>
<organism evidence="2 3">
    <name type="scientific">Ignelater luminosus</name>
    <name type="common">Cucubano</name>
    <name type="synonym">Pyrophorus luminosus</name>
    <dbReference type="NCBI Taxonomy" id="2038154"/>
    <lineage>
        <taxon>Eukaryota</taxon>
        <taxon>Metazoa</taxon>
        <taxon>Ecdysozoa</taxon>
        <taxon>Arthropoda</taxon>
        <taxon>Hexapoda</taxon>
        <taxon>Insecta</taxon>
        <taxon>Pterygota</taxon>
        <taxon>Neoptera</taxon>
        <taxon>Endopterygota</taxon>
        <taxon>Coleoptera</taxon>
        <taxon>Polyphaga</taxon>
        <taxon>Elateriformia</taxon>
        <taxon>Elateroidea</taxon>
        <taxon>Elateridae</taxon>
        <taxon>Agrypninae</taxon>
        <taxon>Pyrophorini</taxon>
        <taxon>Ignelater</taxon>
    </lineage>
</organism>
<dbReference type="AlphaFoldDB" id="A0A8K0G6I6"/>
<name>A0A8K0G6I6_IGNLU</name>
<dbReference type="PANTHER" id="PTHR21301:SF10">
    <property type="entry name" value="REVERSE TRANSCRIPTASE DOMAIN-CONTAINING PROTEIN"/>
    <property type="match status" value="1"/>
</dbReference>
<sequence>MKITINERQPERALHLEQIKKRRERYADANSDHIMVRDRLKESKQKETRRRYDMKKLKDEKLRSSIKQEVKIRHTNAQTTGKYLDKQLQTHAEEVESYVKKTGHFIELLKKETVQSDHLLVSFDVVSLFTNVPVGETLKIIRRKHKPPDHIIDLTKHCLKNTYFIYKDERYKQIEGALMGSPLSPVIADLFMEDLETQALQRAIRGRHICNLDTCQRTIRCLLGSPQQHPPENHVHHGNRK</sequence>
<dbReference type="Proteomes" id="UP000801492">
    <property type="component" value="Unassembled WGS sequence"/>
</dbReference>
<dbReference type="PROSITE" id="PS50878">
    <property type="entry name" value="RT_POL"/>
    <property type="match status" value="1"/>
</dbReference>
<evidence type="ECO:0000259" key="1">
    <source>
        <dbReference type="PROSITE" id="PS50878"/>
    </source>
</evidence>
<proteinExistence type="predicted"/>
<dbReference type="PANTHER" id="PTHR21301">
    <property type="entry name" value="REVERSE TRANSCRIPTASE"/>
    <property type="match status" value="1"/>
</dbReference>
<keyword evidence="3" id="KW-1185">Reference proteome</keyword>
<feature type="domain" description="Reverse transcriptase" evidence="1">
    <location>
        <begin position="20"/>
        <end position="241"/>
    </location>
</feature>
<dbReference type="InterPro" id="IPR000477">
    <property type="entry name" value="RT_dom"/>
</dbReference>
<dbReference type="EMBL" id="VTPC01082192">
    <property type="protein sequence ID" value="KAF2887701.1"/>
    <property type="molecule type" value="Genomic_DNA"/>
</dbReference>
<dbReference type="OrthoDB" id="10018421at2759"/>
<accession>A0A8K0G6I6</accession>
<protein>
    <recommendedName>
        <fullName evidence="1">Reverse transcriptase domain-containing protein</fullName>
    </recommendedName>
</protein>
<dbReference type="Pfam" id="PF00078">
    <property type="entry name" value="RVT_1"/>
    <property type="match status" value="1"/>
</dbReference>
<gene>
    <name evidence="2" type="ORF">ILUMI_18473</name>
</gene>
<comment type="caution">
    <text evidence="2">The sequence shown here is derived from an EMBL/GenBank/DDBJ whole genome shotgun (WGS) entry which is preliminary data.</text>
</comment>
<evidence type="ECO:0000313" key="2">
    <source>
        <dbReference type="EMBL" id="KAF2887701.1"/>
    </source>
</evidence>